<feature type="binding site" evidence="2">
    <location>
        <position position="141"/>
    </location>
    <ligand>
        <name>Mn(2+)</name>
        <dbReference type="ChEBI" id="CHEBI:29035"/>
        <label>2</label>
    </ligand>
</feature>
<dbReference type="EMBL" id="JAJVKT010000040">
    <property type="protein sequence ID" value="MCE7511104.1"/>
    <property type="molecule type" value="Genomic_DNA"/>
</dbReference>
<dbReference type="PANTHER" id="PTHR11014:SF63">
    <property type="entry name" value="METALLOPEPTIDASE, PUTATIVE (AFU_ORTHOLOGUE AFUA_6G09600)-RELATED"/>
    <property type="match status" value="1"/>
</dbReference>
<dbReference type="SUPFAM" id="SSF53187">
    <property type="entry name" value="Zn-dependent exopeptidases"/>
    <property type="match status" value="1"/>
</dbReference>
<dbReference type="Pfam" id="PF07687">
    <property type="entry name" value="M20_dimer"/>
    <property type="match status" value="1"/>
</dbReference>
<gene>
    <name evidence="5" type="ORF">LZG35_20920</name>
</gene>
<evidence type="ECO:0000256" key="1">
    <source>
        <dbReference type="ARBA" id="ARBA00022801"/>
    </source>
</evidence>
<organism evidence="5 6">
    <name type="scientific">Alloalcanivorax xenomutans</name>
    <dbReference type="NCBI Taxonomy" id="1094342"/>
    <lineage>
        <taxon>Bacteria</taxon>
        <taxon>Pseudomonadati</taxon>
        <taxon>Pseudomonadota</taxon>
        <taxon>Gammaproteobacteria</taxon>
        <taxon>Oceanospirillales</taxon>
        <taxon>Alcanivoracaceae</taxon>
        <taxon>Alloalcanivorax</taxon>
    </lineage>
</organism>
<keyword evidence="6" id="KW-1185">Reference proteome</keyword>
<sequence length="449" mass="47914">MNLRSAIRAPLAAAVLLAGTAVHAADTGLVERVQQLAEAQSGDLEKTFKHLHANPELGFHETETAAMVAKRLNKLGYKVHTGIGGTGIAAVLENGDGPVVMFRSDMDALPVKEDTDLPYASDKQVTLPDGSQTYVMHACGHDSHVSWLLGIAKVMKETRKDWSGTLVLVAQPAEELIEGAQAMVDDGLYDKVPEPELLIAAHVFPIWASGTVAVRAGRRMAGSDALDVTLHGVGGHGSSPQHTVDPVVLGARSVMAYQTIVSRNVDPQQPAVLTVGSVQIGEANNVIPDNGVLKLNLRWYEKPVREQLISAIKRETNGLAKAAGVPEDRMPEYTMKGYAEPVYNDEALVDWAKPVLASVLGEKALMPGFPPVMGSEDFPLLVSGLENTKTLFMEVGGGAPDVTKVYMETGKLPPLNHNPKFEIKNPALAITTAVKAGSMLLLDSLKPKG</sequence>
<dbReference type="Pfam" id="PF01546">
    <property type="entry name" value="Peptidase_M20"/>
    <property type="match status" value="1"/>
</dbReference>
<dbReference type="InterPro" id="IPR036264">
    <property type="entry name" value="Bact_exopeptidase_dim_dom"/>
</dbReference>
<evidence type="ECO:0000256" key="3">
    <source>
        <dbReference type="SAM" id="SignalP"/>
    </source>
</evidence>
<feature type="binding site" evidence="2">
    <location>
        <position position="175"/>
    </location>
    <ligand>
        <name>Mn(2+)</name>
        <dbReference type="ChEBI" id="CHEBI:29035"/>
        <label>2</label>
    </ligand>
</feature>
<dbReference type="InterPro" id="IPR011650">
    <property type="entry name" value="Peptidase_M20_dimer"/>
</dbReference>
<dbReference type="Proteomes" id="UP001107961">
    <property type="component" value="Unassembled WGS sequence"/>
</dbReference>
<feature type="signal peptide" evidence="3">
    <location>
        <begin position="1"/>
        <end position="24"/>
    </location>
</feature>
<dbReference type="AlphaFoldDB" id="A0A9Q3W8N3"/>
<feature type="chain" id="PRO_5040110958" evidence="3">
    <location>
        <begin position="25"/>
        <end position="449"/>
    </location>
</feature>
<evidence type="ECO:0000259" key="4">
    <source>
        <dbReference type="Pfam" id="PF07687"/>
    </source>
</evidence>
<proteinExistence type="predicted"/>
<keyword evidence="3" id="KW-0732">Signal</keyword>
<dbReference type="Gene3D" id="3.30.70.360">
    <property type="match status" value="1"/>
</dbReference>
<comment type="caution">
    <text evidence="5">The sequence shown here is derived from an EMBL/GenBank/DDBJ whole genome shotgun (WGS) entry which is preliminary data.</text>
</comment>
<dbReference type="GeneID" id="94684998"/>
<protein>
    <submittedName>
        <fullName evidence="5">Amidohydrolase</fullName>
    </submittedName>
</protein>
<dbReference type="PIRSF" id="PIRSF005962">
    <property type="entry name" value="Pept_M20D_amidohydro"/>
    <property type="match status" value="1"/>
</dbReference>
<keyword evidence="2" id="KW-0464">Manganese</keyword>
<dbReference type="KEGG" id="axe:P40_01220"/>
<feature type="binding site" evidence="2">
    <location>
        <position position="417"/>
    </location>
    <ligand>
        <name>Mn(2+)</name>
        <dbReference type="ChEBI" id="CHEBI:29035"/>
        <label>2</label>
    </ligand>
</feature>
<keyword evidence="2" id="KW-0479">Metal-binding</keyword>
<dbReference type="InterPro" id="IPR017439">
    <property type="entry name" value="Amidohydrolase"/>
</dbReference>
<dbReference type="NCBIfam" id="TIGR01891">
    <property type="entry name" value="amidohydrolases"/>
    <property type="match status" value="1"/>
</dbReference>
<dbReference type="InterPro" id="IPR002933">
    <property type="entry name" value="Peptidase_M20"/>
</dbReference>
<evidence type="ECO:0000256" key="2">
    <source>
        <dbReference type="PIRSR" id="PIRSR005962-1"/>
    </source>
</evidence>
<feature type="binding site" evidence="2">
    <location>
        <position position="139"/>
    </location>
    <ligand>
        <name>Mn(2+)</name>
        <dbReference type="ChEBI" id="CHEBI:29035"/>
        <label>2</label>
    </ligand>
</feature>
<accession>A0A9Q3W8N3</accession>
<dbReference type="SUPFAM" id="SSF55031">
    <property type="entry name" value="Bacterial exopeptidase dimerisation domain"/>
    <property type="match status" value="1"/>
</dbReference>
<dbReference type="GO" id="GO:0016787">
    <property type="term" value="F:hydrolase activity"/>
    <property type="evidence" value="ECO:0007669"/>
    <property type="project" value="UniProtKB-KW"/>
</dbReference>
<dbReference type="Gene3D" id="3.40.630.10">
    <property type="entry name" value="Zn peptidases"/>
    <property type="match status" value="1"/>
</dbReference>
<comment type="cofactor">
    <cofactor evidence="2">
        <name>Mn(2+)</name>
        <dbReference type="ChEBI" id="CHEBI:29035"/>
    </cofactor>
    <text evidence="2">The Mn(2+) ion enhances activity.</text>
</comment>
<keyword evidence="1" id="KW-0378">Hydrolase</keyword>
<feature type="binding site" evidence="2">
    <location>
        <position position="202"/>
    </location>
    <ligand>
        <name>Mn(2+)</name>
        <dbReference type="ChEBI" id="CHEBI:29035"/>
        <label>2</label>
    </ligand>
</feature>
<evidence type="ECO:0000313" key="6">
    <source>
        <dbReference type="Proteomes" id="UP001107961"/>
    </source>
</evidence>
<dbReference type="RefSeq" id="WP_022997075.1">
    <property type="nucleotide sequence ID" value="NZ_CP012331.1"/>
</dbReference>
<name>A0A9Q3W8N3_9GAMM</name>
<dbReference type="GO" id="GO:0046872">
    <property type="term" value="F:metal ion binding"/>
    <property type="evidence" value="ECO:0007669"/>
    <property type="project" value="UniProtKB-KW"/>
</dbReference>
<reference evidence="5" key="1">
    <citation type="submission" date="2022-01" db="EMBL/GenBank/DDBJ databases">
        <authorList>
            <person name="Karlyshev A.V."/>
            <person name="Jaspars M."/>
        </authorList>
    </citation>
    <scope>NUCLEOTIDE SEQUENCE</scope>
    <source>
        <strain evidence="5">AGSA3-2</strain>
    </source>
</reference>
<dbReference type="PANTHER" id="PTHR11014">
    <property type="entry name" value="PEPTIDASE M20 FAMILY MEMBER"/>
    <property type="match status" value="1"/>
</dbReference>
<feature type="domain" description="Peptidase M20 dimerisation" evidence="4">
    <location>
        <begin position="222"/>
        <end position="317"/>
    </location>
</feature>
<evidence type="ECO:0000313" key="5">
    <source>
        <dbReference type="EMBL" id="MCE7511104.1"/>
    </source>
</evidence>